<dbReference type="AlphaFoldDB" id="X1LRH6"/>
<evidence type="ECO:0000313" key="1">
    <source>
        <dbReference type="EMBL" id="GAI04985.1"/>
    </source>
</evidence>
<gene>
    <name evidence="1" type="ORF">S06H3_12016</name>
</gene>
<reference evidence="1" key="1">
    <citation type="journal article" date="2014" name="Front. Microbiol.">
        <title>High frequency of phylogenetically diverse reductive dehalogenase-homologous genes in deep subseafloor sedimentary metagenomes.</title>
        <authorList>
            <person name="Kawai M."/>
            <person name="Futagami T."/>
            <person name="Toyoda A."/>
            <person name="Takaki Y."/>
            <person name="Nishi S."/>
            <person name="Hori S."/>
            <person name="Arai W."/>
            <person name="Tsubouchi T."/>
            <person name="Morono Y."/>
            <person name="Uchiyama I."/>
            <person name="Ito T."/>
            <person name="Fujiyama A."/>
            <person name="Inagaki F."/>
            <person name="Takami H."/>
        </authorList>
    </citation>
    <scope>NUCLEOTIDE SEQUENCE</scope>
    <source>
        <strain evidence="1">Expedition CK06-06</strain>
    </source>
</reference>
<dbReference type="EMBL" id="BARV01005904">
    <property type="protein sequence ID" value="GAI04985.1"/>
    <property type="molecule type" value="Genomic_DNA"/>
</dbReference>
<sequence>GTNDGLKKELQEIRLLFQRKSQNQGVTFMAA</sequence>
<comment type="caution">
    <text evidence="1">The sequence shown here is derived from an EMBL/GenBank/DDBJ whole genome shotgun (WGS) entry which is preliminary data.</text>
</comment>
<accession>X1LRH6</accession>
<proteinExistence type="predicted"/>
<protein>
    <submittedName>
        <fullName evidence="1">Uncharacterized protein</fullName>
    </submittedName>
</protein>
<organism evidence="1">
    <name type="scientific">marine sediment metagenome</name>
    <dbReference type="NCBI Taxonomy" id="412755"/>
    <lineage>
        <taxon>unclassified sequences</taxon>
        <taxon>metagenomes</taxon>
        <taxon>ecological metagenomes</taxon>
    </lineage>
</organism>
<name>X1LRH6_9ZZZZ</name>
<feature type="non-terminal residue" evidence="1">
    <location>
        <position position="1"/>
    </location>
</feature>